<feature type="binding site" evidence="5">
    <location>
        <position position="54"/>
    </location>
    <ligand>
        <name>Fe cation</name>
        <dbReference type="ChEBI" id="CHEBI:24875"/>
        <label>1</label>
    </ligand>
</feature>
<dbReference type="Proteomes" id="UP000059574">
    <property type="component" value="Chromosome"/>
</dbReference>
<reference evidence="9" key="1">
    <citation type="submission" date="2015-11" db="EMBL/GenBank/DDBJ databases">
        <authorList>
            <person name="Kumar R."/>
            <person name="Singh D."/>
            <person name="Swarnkar M.K."/>
            <person name="Singh A.K."/>
            <person name="Kumar S."/>
        </authorList>
    </citation>
    <scope>NUCLEOTIDE SEQUENCE [LARGE SCALE GENOMIC DNA]</scope>
    <source>
        <strain evidence="9">ERGS4:06</strain>
    </source>
</reference>
<dbReference type="GO" id="GO:0005829">
    <property type="term" value="C:cytosol"/>
    <property type="evidence" value="ECO:0007669"/>
    <property type="project" value="TreeGrafter"/>
</dbReference>
<dbReference type="OrthoDB" id="9801481at2"/>
<feature type="binding site" evidence="5">
    <location>
        <position position="128"/>
    </location>
    <ligand>
        <name>Fe cation</name>
        <dbReference type="ChEBI" id="CHEBI:24875"/>
        <label>1</label>
    </ligand>
</feature>
<dbReference type="PROSITE" id="PS50905">
    <property type="entry name" value="FERRITIN_LIKE"/>
    <property type="match status" value="1"/>
</dbReference>
<evidence type="ECO:0000256" key="1">
    <source>
        <dbReference type="ARBA" id="ARBA00022434"/>
    </source>
</evidence>
<keyword evidence="3" id="KW-0560">Oxidoreductase</keyword>
<name>A0A0S2M245_9MICC</name>
<dbReference type="InterPro" id="IPR012347">
    <property type="entry name" value="Ferritin-like"/>
</dbReference>
<evidence type="ECO:0000256" key="5">
    <source>
        <dbReference type="PIRSR" id="PIRSR601519-1"/>
    </source>
</evidence>
<dbReference type="GO" id="GO:0006879">
    <property type="term" value="P:intracellular iron ion homeostasis"/>
    <property type="evidence" value="ECO:0007669"/>
    <property type="project" value="UniProtKB-KW"/>
</dbReference>
<keyword evidence="2 5" id="KW-0479">Metal-binding</keyword>
<evidence type="ECO:0000256" key="2">
    <source>
        <dbReference type="ARBA" id="ARBA00022723"/>
    </source>
</evidence>
<proteinExistence type="predicted"/>
<evidence type="ECO:0000259" key="7">
    <source>
        <dbReference type="PROSITE" id="PS50905"/>
    </source>
</evidence>
<reference evidence="8 9" key="2">
    <citation type="journal article" date="2016" name="J. Biotechnol.">
        <title>Complete genome sequence of Arthrobacter alpinus ERGS4:06, a yellow pigmented bacterium tolerant to cold and radiations isolated from Sikkim Himalaya.</title>
        <authorList>
            <person name="Kumar R."/>
            <person name="Singh D."/>
            <person name="Swarnkar M.K."/>
            <person name="Singh A.K."/>
            <person name="Kumar S."/>
        </authorList>
    </citation>
    <scope>NUCLEOTIDE SEQUENCE [LARGE SCALE GENOMIC DNA]</scope>
    <source>
        <strain evidence="8 9">ERGS4:06</strain>
    </source>
</reference>
<evidence type="ECO:0000313" key="9">
    <source>
        <dbReference type="Proteomes" id="UP000059574"/>
    </source>
</evidence>
<feature type="binding site" evidence="5">
    <location>
        <position position="18"/>
    </location>
    <ligand>
        <name>Fe cation</name>
        <dbReference type="ChEBI" id="CHEBI:24875"/>
        <label>1</label>
    </ligand>
</feature>
<dbReference type="GO" id="GO:0008198">
    <property type="term" value="F:ferrous iron binding"/>
    <property type="evidence" value="ECO:0007669"/>
    <property type="project" value="TreeGrafter"/>
</dbReference>
<evidence type="ECO:0000256" key="6">
    <source>
        <dbReference type="RuleBase" id="RU361145"/>
    </source>
</evidence>
<keyword evidence="4 5" id="KW-0408">Iron</keyword>
<dbReference type="RefSeq" id="WP_062291660.1">
    <property type="nucleotide sequence ID" value="NZ_CP013200.1"/>
</dbReference>
<dbReference type="Pfam" id="PF00210">
    <property type="entry name" value="Ferritin"/>
    <property type="match status" value="1"/>
</dbReference>
<dbReference type="InterPro" id="IPR009040">
    <property type="entry name" value="Ferritin-like_diiron"/>
</dbReference>
<evidence type="ECO:0000313" key="8">
    <source>
        <dbReference type="EMBL" id="ALO67898.1"/>
    </source>
</evidence>
<dbReference type="SUPFAM" id="SSF47240">
    <property type="entry name" value="Ferritin-like"/>
    <property type="match status" value="1"/>
</dbReference>
<feature type="binding site" evidence="5">
    <location>
        <position position="51"/>
    </location>
    <ligand>
        <name>Fe cation</name>
        <dbReference type="ChEBI" id="CHEBI:24875"/>
        <label>1</label>
    </ligand>
</feature>
<dbReference type="GO" id="GO:0008199">
    <property type="term" value="F:ferric iron binding"/>
    <property type="evidence" value="ECO:0007669"/>
    <property type="project" value="InterPro"/>
</dbReference>
<dbReference type="GO" id="GO:0006826">
    <property type="term" value="P:iron ion transport"/>
    <property type="evidence" value="ECO:0007669"/>
    <property type="project" value="InterPro"/>
</dbReference>
<evidence type="ECO:0000256" key="3">
    <source>
        <dbReference type="ARBA" id="ARBA00023002"/>
    </source>
</evidence>
<feature type="domain" description="Ferritin-like diiron" evidence="7">
    <location>
        <begin position="1"/>
        <end position="146"/>
    </location>
</feature>
<dbReference type="InterPro" id="IPR041719">
    <property type="entry name" value="Ferritin_prok"/>
</dbReference>
<evidence type="ECO:0000256" key="4">
    <source>
        <dbReference type="ARBA" id="ARBA00023004"/>
    </source>
</evidence>
<dbReference type="CDD" id="cd01055">
    <property type="entry name" value="Nonheme_Ferritin"/>
    <property type="match status" value="1"/>
</dbReference>
<protein>
    <recommendedName>
        <fullName evidence="6">Ferritin</fullName>
    </recommendedName>
</protein>
<accession>A0A0S2M245</accession>
<dbReference type="InterPro" id="IPR009078">
    <property type="entry name" value="Ferritin-like_SF"/>
</dbReference>
<dbReference type="PANTHER" id="PTHR11431">
    <property type="entry name" value="FERRITIN"/>
    <property type="match status" value="1"/>
</dbReference>
<dbReference type="PANTHER" id="PTHR11431:SF127">
    <property type="entry name" value="BACTERIAL NON-HEME FERRITIN"/>
    <property type="match status" value="1"/>
</dbReference>
<dbReference type="EMBL" id="CP013200">
    <property type="protein sequence ID" value="ALO67898.1"/>
    <property type="molecule type" value="Genomic_DNA"/>
</dbReference>
<dbReference type="Gene3D" id="1.20.1260.10">
    <property type="match status" value="1"/>
</dbReference>
<dbReference type="AlphaFoldDB" id="A0A0S2M245"/>
<gene>
    <name evidence="8" type="ORF">AS189_17205</name>
</gene>
<dbReference type="InterPro" id="IPR001519">
    <property type="entry name" value="Ferritin"/>
</dbReference>
<dbReference type="InterPro" id="IPR008331">
    <property type="entry name" value="Ferritin_DPS_dom"/>
</dbReference>
<keyword evidence="1 6" id="KW-0409">Iron storage</keyword>
<dbReference type="GO" id="GO:0004322">
    <property type="term" value="F:ferroxidase activity"/>
    <property type="evidence" value="ECO:0007669"/>
    <property type="project" value="TreeGrafter"/>
</dbReference>
<organism evidence="8 9">
    <name type="scientific">Arthrobacter alpinus</name>
    <dbReference type="NCBI Taxonomy" id="656366"/>
    <lineage>
        <taxon>Bacteria</taxon>
        <taxon>Bacillati</taxon>
        <taxon>Actinomycetota</taxon>
        <taxon>Actinomycetes</taxon>
        <taxon>Micrococcales</taxon>
        <taxon>Micrococcaceae</taxon>
        <taxon>Arthrobacter</taxon>
    </lineage>
</organism>
<sequence>MELKGKLADAINEQITLEIQASVVYRQLAIEMEVQDLPGISGWFLAQSAEELVHAQKFTSHMTDRNAAPKIGTITAPDVTINSVLEAFEASLAHEQKVSESIRNLYRLATAEGDIDSIPMLNWFVEEQLEEEASVGEIIGRVKLIGADGNGLLRLDAELGARNAAGQ</sequence>
<feature type="binding site" evidence="5">
    <location>
        <position position="95"/>
    </location>
    <ligand>
        <name>Fe cation</name>
        <dbReference type="ChEBI" id="CHEBI:24875"/>
        <label>1</label>
    </ligand>
</feature>